<keyword evidence="2" id="KW-1185">Reference proteome</keyword>
<evidence type="ECO:0000313" key="2">
    <source>
        <dbReference type="Proteomes" id="UP001604336"/>
    </source>
</evidence>
<name>A0ABD1V8A3_9LAMI</name>
<organism evidence="1 2">
    <name type="scientific">Abeliophyllum distichum</name>
    <dbReference type="NCBI Taxonomy" id="126358"/>
    <lineage>
        <taxon>Eukaryota</taxon>
        <taxon>Viridiplantae</taxon>
        <taxon>Streptophyta</taxon>
        <taxon>Embryophyta</taxon>
        <taxon>Tracheophyta</taxon>
        <taxon>Spermatophyta</taxon>
        <taxon>Magnoliopsida</taxon>
        <taxon>eudicotyledons</taxon>
        <taxon>Gunneridae</taxon>
        <taxon>Pentapetalae</taxon>
        <taxon>asterids</taxon>
        <taxon>lamiids</taxon>
        <taxon>Lamiales</taxon>
        <taxon>Oleaceae</taxon>
        <taxon>Forsythieae</taxon>
        <taxon>Abeliophyllum</taxon>
    </lineage>
</organism>
<accession>A0ABD1V8A3</accession>
<evidence type="ECO:0000313" key="1">
    <source>
        <dbReference type="EMBL" id="KAL2533093.1"/>
    </source>
</evidence>
<proteinExistence type="predicted"/>
<comment type="caution">
    <text evidence="1">The sequence shown here is derived from an EMBL/GenBank/DDBJ whole genome shotgun (WGS) entry which is preliminary data.</text>
</comment>
<dbReference type="Proteomes" id="UP001604336">
    <property type="component" value="Unassembled WGS sequence"/>
</dbReference>
<gene>
    <name evidence="1" type="ORF">Adt_06444</name>
</gene>
<dbReference type="AlphaFoldDB" id="A0ABD1V8A3"/>
<protein>
    <submittedName>
        <fullName evidence="1">Uncharacterized protein</fullName>
    </submittedName>
</protein>
<reference evidence="2" key="1">
    <citation type="submission" date="2024-07" db="EMBL/GenBank/DDBJ databases">
        <title>Two chromosome-level genome assemblies of Korean endemic species Abeliophyllum distichum and Forsythia ovata (Oleaceae).</title>
        <authorList>
            <person name="Jang H."/>
        </authorList>
    </citation>
    <scope>NUCLEOTIDE SEQUENCE [LARGE SCALE GENOMIC DNA]</scope>
</reference>
<dbReference type="EMBL" id="JBFOLK010000002">
    <property type="protein sequence ID" value="KAL2533093.1"/>
    <property type="molecule type" value="Genomic_DNA"/>
</dbReference>
<sequence>MKDHKIKESWTKIFTENAWSKIFSENKSFIHYMRRPIDHSKSKIAMVSEVNNKKLAWCNFEQKSITNNEPIRYIKTTCVVRSLEACANYVSLVGTSWKRYDAIARSSTKKS</sequence>